<dbReference type="AlphaFoldDB" id="A0A2P5IFI9"/>
<dbReference type="InParanoid" id="A0A2P5IFI9"/>
<dbReference type="PANTHER" id="PTHR40518:SF1">
    <property type="entry name" value="ACETOACETATE DECARBOXYLASE"/>
    <property type="match status" value="1"/>
</dbReference>
<gene>
    <name evidence="1" type="ORF">DHEL01_v200317</name>
</gene>
<evidence type="ECO:0008006" key="3">
    <source>
        <dbReference type="Google" id="ProtNLM"/>
    </source>
</evidence>
<organism evidence="1 2">
    <name type="scientific">Diaporthe helianthi</name>
    <dbReference type="NCBI Taxonomy" id="158607"/>
    <lineage>
        <taxon>Eukaryota</taxon>
        <taxon>Fungi</taxon>
        <taxon>Dikarya</taxon>
        <taxon>Ascomycota</taxon>
        <taxon>Pezizomycotina</taxon>
        <taxon>Sordariomycetes</taxon>
        <taxon>Sordariomycetidae</taxon>
        <taxon>Diaporthales</taxon>
        <taxon>Diaporthaceae</taxon>
        <taxon>Diaporthe</taxon>
    </lineage>
</organism>
<keyword evidence="2" id="KW-1185">Reference proteome</keyword>
<dbReference type="InterPro" id="IPR023375">
    <property type="entry name" value="ADC_dom_sf"/>
</dbReference>
<evidence type="ECO:0000313" key="2">
    <source>
        <dbReference type="Proteomes" id="UP000094444"/>
    </source>
</evidence>
<evidence type="ECO:0000313" key="1">
    <source>
        <dbReference type="EMBL" id="POS81267.1"/>
    </source>
</evidence>
<dbReference type="PANTHER" id="PTHR40518">
    <property type="entry name" value="ACETOACETATE DECARBOXYLASE"/>
    <property type="match status" value="1"/>
</dbReference>
<reference evidence="1" key="1">
    <citation type="submission" date="2017-09" db="EMBL/GenBank/DDBJ databases">
        <title>Polyketide synthases of a Diaporthe helianthi virulent isolate.</title>
        <authorList>
            <person name="Baroncelli R."/>
        </authorList>
    </citation>
    <scope>NUCLEOTIDE SEQUENCE [LARGE SCALE GENOMIC DNA]</scope>
    <source>
        <strain evidence="1">7/96</strain>
    </source>
</reference>
<name>A0A2P5IFI9_DIAHE</name>
<protein>
    <recommendedName>
        <fullName evidence="3">Acetoacetate decarboxylase</fullName>
    </recommendedName>
</protein>
<accession>A0A2P5IFI9</accession>
<sequence>MGDVEIKKAPAPWKCTAEVYAAYFFSNPKSKAASEIDTIAFSPLEKESPAFSSPEGSRFAGGVGSFMLVRYSDTPVGTYDELAIIPGAYTYPVQDKKGDWVEKKSPRVTRIYVSQKHTLYNGRLNWNIPKHLARFEWKDLPDGSKQCKVFPHDTTGDATEASPSTTPFFQASFKTLPLVPSFPLSTKLFDYLGVHTALVQPPVPQGPTPEVVGTEEWCRCPSVQSTSRAHVGWMDLNQRDEEGKLMGLFENFWPGLGRWHLAVRMDNAILDISKGEHWRAPRANL</sequence>
<dbReference type="Proteomes" id="UP000094444">
    <property type="component" value="Unassembled WGS sequence"/>
</dbReference>
<dbReference type="SUPFAM" id="SSF160104">
    <property type="entry name" value="Acetoacetate decarboxylase-like"/>
    <property type="match status" value="1"/>
</dbReference>
<proteinExistence type="predicted"/>
<dbReference type="OrthoDB" id="9970474at2759"/>
<comment type="caution">
    <text evidence="1">The sequence shown here is derived from an EMBL/GenBank/DDBJ whole genome shotgun (WGS) entry which is preliminary data.</text>
</comment>
<dbReference type="Gene3D" id="2.40.400.10">
    <property type="entry name" value="Acetoacetate decarboxylase-like"/>
    <property type="match status" value="1"/>
</dbReference>
<dbReference type="EMBL" id="MAVT02000013">
    <property type="protein sequence ID" value="POS81267.1"/>
    <property type="molecule type" value="Genomic_DNA"/>
</dbReference>